<evidence type="ECO:0000313" key="3">
    <source>
        <dbReference type="Proteomes" id="UP000177740"/>
    </source>
</evidence>
<comment type="caution">
    <text evidence="2">The sequence shown here is derived from an EMBL/GenBank/DDBJ whole genome shotgun (WGS) entry which is preliminary data.</text>
</comment>
<dbReference type="Proteomes" id="UP000177740">
    <property type="component" value="Unassembled WGS sequence"/>
</dbReference>
<organism evidence="2 3">
    <name type="scientific">Candidatus Nealsonbacteria bacterium RIFOXYB1_FULL_40_15</name>
    <dbReference type="NCBI Taxonomy" id="1801677"/>
    <lineage>
        <taxon>Bacteria</taxon>
        <taxon>Candidatus Nealsoniibacteriota</taxon>
    </lineage>
</organism>
<evidence type="ECO:0000313" key="2">
    <source>
        <dbReference type="EMBL" id="OGZ26983.1"/>
    </source>
</evidence>
<proteinExistence type="predicted"/>
<keyword evidence="1" id="KW-0812">Transmembrane</keyword>
<protein>
    <recommendedName>
        <fullName evidence="4">PilN domain-containing protein</fullName>
    </recommendedName>
</protein>
<accession>A0A1G2EMH0</accession>
<name>A0A1G2EMH0_9BACT</name>
<evidence type="ECO:0008006" key="4">
    <source>
        <dbReference type="Google" id="ProtNLM"/>
    </source>
</evidence>
<keyword evidence="1" id="KW-0472">Membrane</keyword>
<gene>
    <name evidence="2" type="ORF">A2365_02670</name>
</gene>
<reference evidence="2 3" key="1">
    <citation type="journal article" date="2016" name="Nat. Commun.">
        <title>Thousands of microbial genomes shed light on interconnected biogeochemical processes in an aquifer system.</title>
        <authorList>
            <person name="Anantharaman K."/>
            <person name="Brown C.T."/>
            <person name="Hug L.A."/>
            <person name="Sharon I."/>
            <person name="Castelle C.J."/>
            <person name="Probst A.J."/>
            <person name="Thomas B.C."/>
            <person name="Singh A."/>
            <person name="Wilkins M.J."/>
            <person name="Karaoz U."/>
            <person name="Brodie E.L."/>
            <person name="Williams K.H."/>
            <person name="Hubbard S.S."/>
            <person name="Banfield J.F."/>
        </authorList>
    </citation>
    <scope>NUCLEOTIDE SEQUENCE [LARGE SCALE GENOMIC DNA]</scope>
</reference>
<evidence type="ECO:0000256" key="1">
    <source>
        <dbReference type="SAM" id="Phobius"/>
    </source>
</evidence>
<feature type="transmembrane region" description="Helical" evidence="1">
    <location>
        <begin position="21"/>
        <end position="43"/>
    </location>
</feature>
<dbReference type="STRING" id="1801677.A2365_02670"/>
<dbReference type="EMBL" id="MHMM01000012">
    <property type="protein sequence ID" value="OGZ26983.1"/>
    <property type="molecule type" value="Genomic_DNA"/>
</dbReference>
<keyword evidence="1" id="KW-1133">Transmembrane helix</keyword>
<dbReference type="AlphaFoldDB" id="A0A1G2EMH0"/>
<sequence>MINLLPTKEKENLAAEKIKKVMIILWLLIFFFILCLSCILFSIKVYLKEQVYAQETLLTSFKQNSEIERINAFKAESGKANQIIKRFADFYEGKFCFYCLIEEISDILPEGSRINDFLASSEGNQVVVSLSGFAPTREVLLSLKNNLESKNNFKDILFPSSNWVKSSDILFSVKFKAQ</sequence>